<dbReference type="EMBL" id="QWEG01000001">
    <property type="protein sequence ID" value="RHW43294.1"/>
    <property type="molecule type" value="Genomic_DNA"/>
</dbReference>
<dbReference type="Gene3D" id="3.40.50.1820">
    <property type="entry name" value="alpha/beta hydrolase"/>
    <property type="match status" value="1"/>
</dbReference>
<gene>
    <name evidence="2" type="ORF">D1B31_01070</name>
</gene>
<dbReference type="SUPFAM" id="SSF53474">
    <property type="entry name" value="alpha/beta-Hydrolases"/>
    <property type="match status" value="1"/>
</dbReference>
<organism evidence="2 3">
    <name type="scientific">Neobacillus notoginsengisoli</name>
    <dbReference type="NCBI Taxonomy" id="1578198"/>
    <lineage>
        <taxon>Bacteria</taxon>
        <taxon>Bacillati</taxon>
        <taxon>Bacillota</taxon>
        <taxon>Bacilli</taxon>
        <taxon>Bacillales</taxon>
        <taxon>Bacillaceae</taxon>
        <taxon>Neobacillus</taxon>
    </lineage>
</organism>
<dbReference type="GO" id="GO:0016020">
    <property type="term" value="C:membrane"/>
    <property type="evidence" value="ECO:0007669"/>
    <property type="project" value="TreeGrafter"/>
</dbReference>
<feature type="domain" description="AB hydrolase-1" evidence="1">
    <location>
        <begin position="29"/>
        <end position="126"/>
    </location>
</feature>
<dbReference type="InterPro" id="IPR029058">
    <property type="entry name" value="AB_hydrolase_fold"/>
</dbReference>
<comment type="caution">
    <text evidence="2">The sequence shown here is derived from an EMBL/GenBank/DDBJ whole genome shotgun (WGS) entry which is preliminary data.</text>
</comment>
<dbReference type="PANTHER" id="PTHR43798">
    <property type="entry name" value="MONOACYLGLYCEROL LIPASE"/>
    <property type="match status" value="1"/>
</dbReference>
<dbReference type="AlphaFoldDB" id="A0A417YZW0"/>
<evidence type="ECO:0000259" key="1">
    <source>
        <dbReference type="Pfam" id="PF00561"/>
    </source>
</evidence>
<reference evidence="2 3" key="1">
    <citation type="journal article" date="2017" name="Int. J. Syst. Evol. Microbiol.">
        <title>Bacillus notoginsengisoli sp. nov., a novel bacterium isolated from the rhizosphere of Panax notoginseng.</title>
        <authorList>
            <person name="Zhang M.Y."/>
            <person name="Cheng J."/>
            <person name="Cai Y."/>
            <person name="Zhang T.Y."/>
            <person name="Wu Y.Y."/>
            <person name="Manikprabhu D."/>
            <person name="Li W.J."/>
            <person name="Zhang Y.X."/>
        </authorList>
    </citation>
    <scope>NUCLEOTIDE SEQUENCE [LARGE SCALE GENOMIC DNA]</scope>
    <source>
        <strain evidence="2 3">JCM 30743</strain>
    </source>
</reference>
<dbReference type="GO" id="GO:0016787">
    <property type="term" value="F:hydrolase activity"/>
    <property type="evidence" value="ECO:0007669"/>
    <property type="project" value="UniProtKB-KW"/>
</dbReference>
<accession>A0A417YZW0</accession>
<dbReference type="InterPro" id="IPR000073">
    <property type="entry name" value="AB_hydrolase_1"/>
</dbReference>
<protein>
    <submittedName>
        <fullName evidence="2">Alpha/beta hydrolase</fullName>
    </submittedName>
</protein>
<dbReference type="InterPro" id="IPR050266">
    <property type="entry name" value="AB_hydrolase_sf"/>
</dbReference>
<evidence type="ECO:0000313" key="2">
    <source>
        <dbReference type="EMBL" id="RHW43294.1"/>
    </source>
</evidence>
<keyword evidence="2" id="KW-0378">Hydrolase</keyword>
<keyword evidence="3" id="KW-1185">Reference proteome</keyword>
<dbReference type="Pfam" id="PF00561">
    <property type="entry name" value="Abhydrolase_1"/>
    <property type="match status" value="1"/>
</dbReference>
<dbReference type="PANTHER" id="PTHR43798:SF33">
    <property type="entry name" value="HYDROLASE, PUTATIVE (AFU_ORTHOLOGUE AFUA_2G14860)-RELATED"/>
    <property type="match status" value="1"/>
</dbReference>
<proteinExistence type="predicted"/>
<evidence type="ECO:0000313" key="3">
    <source>
        <dbReference type="Proteomes" id="UP000284416"/>
    </source>
</evidence>
<name>A0A417YZW0_9BACI</name>
<sequence length="238" mass="26828">MEFTDRWAKSGNENIHYLESTHNDHPLTPLIYVPGALNYAEQPVGLLREFEPRKWFSMSLRGRGKSDGPGSGYALKNHVRDIEAVVVHSQLRDYCLLAYSMGVPYAIKFASKSPGIKGLILCDYPAKYPAIPESWAERILSRGYIQKEKEHAVTGIQRESQSTDLCPELKEIRVPVLVIKGGTADSLLTEADTGLYRENLQSVKIAQLAESGHVLWEPDREKFLQVIKEFLGELDRLS</sequence>
<dbReference type="Proteomes" id="UP000284416">
    <property type="component" value="Unassembled WGS sequence"/>
</dbReference>